<name>A0A2R6A955_9ARCH</name>
<sequence length="423" mass="47966">MPDFSSIRNSLDDSKNFSDLTGSPYYNDAIYERFSDEEYKRRHSLLREYMKKQGYDCLIVCGGPNHWSTCYGVGWLTGHYTEWHSMAVYLVFPLNAEPTLIYSMGGTHIEAVRRYSFVKDVRHSKKGKFGEVIAQILKEIGLTQGRIGITECDSRFHEFMPVNHYLTLVKELPNVRFELIKGPFHELWCIKSQEELDAIERAAKICDVALQALIESAKPGVKEYELKATVAKTILERGANYNFIIIGSTPMSNPNLVFGNPYPSGRKIQEGDIIINEIAVEYKGFQAQIGSPVCVGKPLPSVIKFFNEIVLEGFNTIREQLKPGNTLEDVRRAAQFFRRKGYQSRPLVLHGLGVSSEGPEVNIDKVEAEEYEFVLKPNMTLMLEPNPITPDGRFGIFLGHPFVITKDGNRKLTDFPLELSIAH</sequence>
<evidence type="ECO:0000259" key="2">
    <source>
        <dbReference type="Pfam" id="PF01321"/>
    </source>
</evidence>
<evidence type="ECO:0000313" key="4">
    <source>
        <dbReference type="Proteomes" id="UP000240569"/>
    </source>
</evidence>
<evidence type="ECO:0000313" key="3">
    <source>
        <dbReference type="EMBL" id="PSN82926.1"/>
    </source>
</evidence>
<dbReference type="Gene3D" id="3.40.350.10">
    <property type="entry name" value="Creatinase/prolidase N-terminal domain"/>
    <property type="match status" value="1"/>
</dbReference>
<dbReference type="InterPro" id="IPR000994">
    <property type="entry name" value="Pept_M24"/>
</dbReference>
<dbReference type="InterPro" id="IPR029149">
    <property type="entry name" value="Creatin/AminoP/Spt16_N"/>
</dbReference>
<protein>
    <recommendedName>
        <fullName evidence="5">Peptidase M24 domain-containing protein</fullName>
    </recommendedName>
</protein>
<dbReference type="InterPro" id="IPR000587">
    <property type="entry name" value="Creatinase_N"/>
</dbReference>
<dbReference type="AlphaFoldDB" id="A0A2R6A955"/>
<proteinExistence type="predicted"/>
<dbReference type="PANTHER" id="PTHR46112:SF2">
    <property type="entry name" value="XAA-PRO AMINOPEPTIDASE P-RELATED"/>
    <property type="match status" value="1"/>
</dbReference>
<organism evidence="3 4">
    <name type="scientific">Candidatus Marsarchaeota G1 archaeon BE_D</name>
    <dbReference type="NCBI Taxonomy" id="1978156"/>
    <lineage>
        <taxon>Archaea</taxon>
        <taxon>Candidatus Marsarchaeota</taxon>
        <taxon>Candidatus Marsarchaeota group 1</taxon>
    </lineage>
</organism>
<dbReference type="CDD" id="cd01066">
    <property type="entry name" value="APP_MetAP"/>
    <property type="match status" value="1"/>
</dbReference>
<dbReference type="Proteomes" id="UP000240569">
    <property type="component" value="Unassembled WGS sequence"/>
</dbReference>
<gene>
    <name evidence="3" type="ORF">B9Q02_11080</name>
</gene>
<dbReference type="InterPro" id="IPR050659">
    <property type="entry name" value="Peptidase_M24B"/>
</dbReference>
<accession>A0A2R6A955</accession>
<dbReference type="PANTHER" id="PTHR46112">
    <property type="entry name" value="AMINOPEPTIDASE"/>
    <property type="match status" value="1"/>
</dbReference>
<evidence type="ECO:0000259" key="1">
    <source>
        <dbReference type="Pfam" id="PF00557"/>
    </source>
</evidence>
<dbReference type="InterPro" id="IPR036005">
    <property type="entry name" value="Creatinase/aminopeptidase-like"/>
</dbReference>
<dbReference type="SUPFAM" id="SSF55920">
    <property type="entry name" value="Creatinase/aminopeptidase"/>
    <property type="match status" value="1"/>
</dbReference>
<dbReference type="SUPFAM" id="SSF53092">
    <property type="entry name" value="Creatinase/prolidase N-terminal domain"/>
    <property type="match status" value="1"/>
</dbReference>
<dbReference type="EMBL" id="NEXD01000124">
    <property type="protein sequence ID" value="PSN82926.1"/>
    <property type="molecule type" value="Genomic_DNA"/>
</dbReference>
<reference evidence="3 4" key="1">
    <citation type="submission" date="2017-04" db="EMBL/GenBank/DDBJ databases">
        <title>Novel microbial lineages endemic to geothermal iron-oxide mats fill important gaps in the evolutionary history of Archaea.</title>
        <authorList>
            <person name="Jay Z.J."/>
            <person name="Beam J.P."/>
            <person name="Dlakic M."/>
            <person name="Rusch D.B."/>
            <person name="Kozubal M.A."/>
            <person name="Inskeep W.P."/>
        </authorList>
    </citation>
    <scope>NUCLEOTIDE SEQUENCE [LARGE SCALE GENOMIC DNA]</scope>
    <source>
        <strain evidence="3">BE_D</strain>
    </source>
</reference>
<comment type="caution">
    <text evidence="3">The sequence shown here is derived from an EMBL/GenBank/DDBJ whole genome shotgun (WGS) entry which is preliminary data.</text>
</comment>
<feature type="domain" description="Peptidase M24" evidence="1">
    <location>
        <begin position="198"/>
        <end position="406"/>
    </location>
</feature>
<dbReference type="Pfam" id="PF01321">
    <property type="entry name" value="Creatinase_N"/>
    <property type="match status" value="1"/>
</dbReference>
<dbReference type="Gene3D" id="3.90.230.10">
    <property type="entry name" value="Creatinase/methionine aminopeptidase superfamily"/>
    <property type="match status" value="1"/>
</dbReference>
<evidence type="ECO:0008006" key="5">
    <source>
        <dbReference type="Google" id="ProtNLM"/>
    </source>
</evidence>
<dbReference type="Pfam" id="PF00557">
    <property type="entry name" value="Peptidase_M24"/>
    <property type="match status" value="1"/>
</dbReference>
<feature type="domain" description="Creatinase N-terminal" evidence="2">
    <location>
        <begin position="42"/>
        <end position="182"/>
    </location>
</feature>